<organism evidence="2 3">
    <name type="scientific">Pseudolysinimonas yzui</name>
    <dbReference type="NCBI Taxonomy" id="2708254"/>
    <lineage>
        <taxon>Bacteria</taxon>
        <taxon>Bacillati</taxon>
        <taxon>Actinomycetota</taxon>
        <taxon>Actinomycetes</taxon>
        <taxon>Micrococcales</taxon>
        <taxon>Microbacteriaceae</taxon>
        <taxon>Pseudolysinimonas</taxon>
    </lineage>
</organism>
<feature type="domain" description="N-acetyltransferase" evidence="1">
    <location>
        <begin position="2"/>
        <end position="157"/>
    </location>
</feature>
<dbReference type="CDD" id="cd04301">
    <property type="entry name" value="NAT_SF"/>
    <property type="match status" value="1"/>
</dbReference>
<name>A0A8J3GQV4_9MICO</name>
<keyword evidence="3" id="KW-1185">Reference proteome</keyword>
<sequence length="157" mass="17446">MITVRPAVPDDAERIADIRLTGWRETYAHLLSAGFLEQMTSNPARIRASIENGTPVVVAEIDGDVVGFACASTPFEDEPDPPRDLQLWFIYQYARAHGSGTGQALLDAVVSDRPAFLWVAEGNPRAIAFYRRNGFTLDGTRKVAPDWENLAEIRMVR</sequence>
<dbReference type="RefSeq" id="WP_191283006.1">
    <property type="nucleotide sequence ID" value="NZ_BNAI01000002.1"/>
</dbReference>
<evidence type="ECO:0000313" key="2">
    <source>
        <dbReference type="EMBL" id="GHF16392.1"/>
    </source>
</evidence>
<proteinExistence type="predicted"/>
<dbReference type="Proteomes" id="UP000617531">
    <property type="component" value="Unassembled WGS sequence"/>
</dbReference>
<dbReference type="GO" id="GO:0016747">
    <property type="term" value="F:acyltransferase activity, transferring groups other than amino-acyl groups"/>
    <property type="evidence" value="ECO:0007669"/>
    <property type="project" value="InterPro"/>
</dbReference>
<evidence type="ECO:0000313" key="3">
    <source>
        <dbReference type="Proteomes" id="UP000617531"/>
    </source>
</evidence>
<dbReference type="EMBL" id="BNAI01000002">
    <property type="protein sequence ID" value="GHF16392.1"/>
    <property type="molecule type" value="Genomic_DNA"/>
</dbReference>
<dbReference type="InterPro" id="IPR016181">
    <property type="entry name" value="Acyl_CoA_acyltransferase"/>
</dbReference>
<accession>A0A8J3GQV4</accession>
<dbReference type="Pfam" id="PF00583">
    <property type="entry name" value="Acetyltransf_1"/>
    <property type="match status" value="1"/>
</dbReference>
<protein>
    <submittedName>
        <fullName evidence="2">N-acetyltransferase</fullName>
    </submittedName>
</protein>
<comment type="caution">
    <text evidence="2">The sequence shown here is derived from an EMBL/GenBank/DDBJ whole genome shotgun (WGS) entry which is preliminary data.</text>
</comment>
<dbReference type="Gene3D" id="3.40.630.30">
    <property type="match status" value="1"/>
</dbReference>
<reference evidence="2" key="2">
    <citation type="submission" date="2020-09" db="EMBL/GenBank/DDBJ databases">
        <authorList>
            <person name="Sun Q."/>
            <person name="Zhou Y."/>
        </authorList>
    </citation>
    <scope>NUCLEOTIDE SEQUENCE</scope>
    <source>
        <strain evidence="2">CGMCC 1.16548</strain>
    </source>
</reference>
<reference evidence="2" key="1">
    <citation type="journal article" date="2014" name="Int. J. Syst. Evol. Microbiol.">
        <title>Complete genome sequence of Corynebacterium casei LMG S-19264T (=DSM 44701T), isolated from a smear-ripened cheese.</title>
        <authorList>
            <consortium name="US DOE Joint Genome Institute (JGI-PGF)"/>
            <person name="Walter F."/>
            <person name="Albersmeier A."/>
            <person name="Kalinowski J."/>
            <person name="Ruckert C."/>
        </authorList>
    </citation>
    <scope>NUCLEOTIDE SEQUENCE</scope>
    <source>
        <strain evidence="2">CGMCC 1.16548</strain>
    </source>
</reference>
<gene>
    <name evidence="2" type="ORF">GCM10011600_16880</name>
</gene>
<dbReference type="AlphaFoldDB" id="A0A8J3GQV4"/>
<dbReference type="PROSITE" id="PS51186">
    <property type="entry name" value="GNAT"/>
    <property type="match status" value="1"/>
</dbReference>
<evidence type="ECO:0000259" key="1">
    <source>
        <dbReference type="PROSITE" id="PS51186"/>
    </source>
</evidence>
<dbReference type="SUPFAM" id="SSF55729">
    <property type="entry name" value="Acyl-CoA N-acyltransferases (Nat)"/>
    <property type="match status" value="1"/>
</dbReference>
<dbReference type="InterPro" id="IPR000182">
    <property type="entry name" value="GNAT_dom"/>
</dbReference>